<dbReference type="EC" id="6.3.2.4" evidence="13"/>
<comment type="cofactor">
    <cofactor evidence="2">
        <name>Mg(2+)</name>
        <dbReference type="ChEBI" id="CHEBI:18420"/>
    </cofactor>
</comment>
<dbReference type="SUPFAM" id="SSF52440">
    <property type="entry name" value="PreATP-grasp domain"/>
    <property type="match status" value="1"/>
</dbReference>
<comment type="caution">
    <text evidence="16">The sequence shown here is derived from an EMBL/GenBank/DDBJ whole genome shotgun (WGS) entry which is preliminary data.</text>
</comment>
<evidence type="ECO:0000313" key="16">
    <source>
        <dbReference type="EMBL" id="MFC7391766.1"/>
    </source>
</evidence>
<comment type="similarity">
    <text evidence="3 13">Belongs to the D-alanine--D-alanine ligase family.</text>
</comment>
<dbReference type="InterPro" id="IPR011127">
    <property type="entry name" value="Dala_Dala_lig_N"/>
</dbReference>
<keyword evidence="8" id="KW-0460">Magnesium</keyword>
<evidence type="ECO:0000256" key="12">
    <source>
        <dbReference type="ARBA" id="ARBA00023316"/>
    </source>
</evidence>
<evidence type="ECO:0000256" key="8">
    <source>
        <dbReference type="ARBA" id="ARBA00022842"/>
    </source>
</evidence>
<reference evidence="17" key="1">
    <citation type="journal article" date="2019" name="Int. J. Syst. Evol. Microbiol.">
        <title>The Global Catalogue of Microorganisms (GCM) 10K type strain sequencing project: providing services to taxonomists for standard genome sequencing and annotation.</title>
        <authorList>
            <consortium name="The Broad Institute Genomics Platform"/>
            <consortium name="The Broad Institute Genome Sequencing Center for Infectious Disease"/>
            <person name="Wu L."/>
            <person name="Ma J."/>
        </authorList>
    </citation>
    <scope>NUCLEOTIDE SEQUENCE [LARGE SCALE GENOMIC DNA]</scope>
    <source>
        <strain evidence="17">CGMCC 1.16305</strain>
    </source>
</reference>
<dbReference type="EMBL" id="JBHTCO010000002">
    <property type="protein sequence ID" value="MFC7391766.1"/>
    <property type="molecule type" value="Genomic_DNA"/>
</dbReference>
<comment type="catalytic activity">
    <reaction evidence="13">
        <text>2 D-alanine + ATP = D-alanyl-D-alanine + ADP + phosphate + H(+)</text>
        <dbReference type="Rhea" id="RHEA:11224"/>
        <dbReference type="ChEBI" id="CHEBI:15378"/>
        <dbReference type="ChEBI" id="CHEBI:30616"/>
        <dbReference type="ChEBI" id="CHEBI:43474"/>
        <dbReference type="ChEBI" id="CHEBI:57416"/>
        <dbReference type="ChEBI" id="CHEBI:57822"/>
        <dbReference type="ChEBI" id="CHEBI:456216"/>
        <dbReference type="EC" id="6.3.2.4"/>
    </reaction>
</comment>
<evidence type="ECO:0000256" key="9">
    <source>
        <dbReference type="ARBA" id="ARBA00022960"/>
    </source>
</evidence>
<evidence type="ECO:0000256" key="2">
    <source>
        <dbReference type="ARBA" id="ARBA00001946"/>
    </source>
</evidence>
<keyword evidence="9 13" id="KW-0133">Cell shape</keyword>
<evidence type="ECO:0000313" key="17">
    <source>
        <dbReference type="Proteomes" id="UP001596505"/>
    </source>
</evidence>
<dbReference type="Gene3D" id="3.30.470.20">
    <property type="entry name" value="ATP-grasp fold, B domain"/>
    <property type="match status" value="1"/>
</dbReference>
<comment type="function">
    <text evidence="13">Cell wall formation.</text>
</comment>
<comment type="cofactor">
    <cofactor evidence="1">
        <name>Mn(2+)</name>
        <dbReference type="ChEBI" id="CHEBI:29035"/>
    </cofactor>
</comment>
<dbReference type="SUPFAM" id="SSF56059">
    <property type="entry name" value="Glutathione synthetase ATP-binding domain-like"/>
    <property type="match status" value="1"/>
</dbReference>
<dbReference type="PROSITE" id="PS00843">
    <property type="entry name" value="DALA_DALA_LIGASE_1"/>
    <property type="match status" value="1"/>
</dbReference>
<dbReference type="HAMAP" id="MF_00047">
    <property type="entry name" value="Dala_Dala_lig"/>
    <property type="match status" value="1"/>
</dbReference>
<dbReference type="InterPro" id="IPR016185">
    <property type="entry name" value="PreATP-grasp_dom_sf"/>
</dbReference>
<protein>
    <recommendedName>
        <fullName evidence="13">D-alanine--D-alanine ligase</fullName>
        <ecNumber evidence="13">6.3.2.4</ecNumber>
    </recommendedName>
    <alternativeName>
        <fullName evidence="13">D-Ala-D-Ala ligase</fullName>
    </alternativeName>
    <alternativeName>
        <fullName evidence="13">D-alanylalanine synthetase</fullName>
    </alternativeName>
</protein>
<dbReference type="Gene3D" id="3.40.50.20">
    <property type="match status" value="1"/>
</dbReference>
<gene>
    <name evidence="13" type="primary">ddl</name>
    <name evidence="16" type="ORF">ACFQRG_02005</name>
</gene>
<keyword evidence="10 13" id="KW-0573">Peptidoglycan synthesis</keyword>
<keyword evidence="4 13" id="KW-0436">Ligase</keyword>
<evidence type="ECO:0000256" key="14">
    <source>
        <dbReference type="PROSITE-ProRule" id="PRU00409"/>
    </source>
</evidence>
<keyword evidence="6 14" id="KW-0547">Nucleotide-binding</keyword>
<dbReference type="PIRSF" id="PIRSF039102">
    <property type="entry name" value="Ddl/VanB"/>
    <property type="match status" value="1"/>
</dbReference>
<dbReference type="Pfam" id="PF01820">
    <property type="entry name" value="Dala_Dala_lig_N"/>
    <property type="match status" value="1"/>
</dbReference>
<dbReference type="InterPro" id="IPR000291">
    <property type="entry name" value="D-Ala_lig_Van_CS"/>
</dbReference>
<dbReference type="PROSITE" id="PS00844">
    <property type="entry name" value="DALA_DALA_LIGASE_2"/>
    <property type="match status" value="1"/>
</dbReference>
<dbReference type="NCBIfam" id="NF002528">
    <property type="entry name" value="PRK01966.1-4"/>
    <property type="match status" value="1"/>
</dbReference>
<name>A0ABW2PQS7_9BACL</name>
<evidence type="ECO:0000256" key="1">
    <source>
        <dbReference type="ARBA" id="ARBA00001936"/>
    </source>
</evidence>
<dbReference type="InterPro" id="IPR005905">
    <property type="entry name" value="D_ala_D_ala"/>
</dbReference>
<dbReference type="PANTHER" id="PTHR23132:SF25">
    <property type="entry name" value="D-ALANINE--D-ALANINE LIGASE A"/>
    <property type="match status" value="1"/>
</dbReference>
<keyword evidence="7 14" id="KW-0067">ATP-binding</keyword>
<feature type="domain" description="ATP-grasp" evidence="15">
    <location>
        <begin position="140"/>
        <end position="346"/>
    </location>
</feature>
<sequence length="363" mass="40698">MVPKKPSVAIIYGGKSAEYDVSLQTAFSVINAINKDHYKIIPVHITNSGRWIEGHEVTQQLDYKEQLLLDENSHQSYSNKWLTPMSINPANQKPDIAFPLLHGPNGEDGTVQGLLELLDIAYVGSGVLGSAAGMDKVIMKDIFKSHGLKQPKYLSVTKYEWTHNKQQMIEKIKADIGIPCFIKPANNGSSIGINQCKAGDDIEKAADEAFYYDEKVIVEEKITGREIEIGVIGNDELSVSVPGEIKTSSDYYDYQSKYNDGDTSLMIPADLSEQKVNEIEELAKKAFKCLDCKGLSRVDFFIRDSDQAVLINEVNTMPGFTPYSMFPLLWKHTGLDYADLIDKLIRLGIERHQGRKAIRYRLD</sequence>
<keyword evidence="17" id="KW-1185">Reference proteome</keyword>
<dbReference type="GO" id="GO:0008716">
    <property type="term" value="F:D-alanine-D-alanine ligase activity"/>
    <property type="evidence" value="ECO:0007669"/>
    <property type="project" value="UniProtKB-EC"/>
</dbReference>
<dbReference type="Gene3D" id="3.30.1490.20">
    <property type="entry name" value="ATP-grasp fold, A domain"/>
    <property type="match status" value="1"/>
</dbReference>
<evidence type="ECO:0000256" key="3">
    <source>
        <dbReference type="ARBA" id="ARBA00010871"/>
    </source>
</evidence>
<dbReference type="NCBIfam" id="NF002526">
    <property type="entry name" value="PRK01966.1-2"/>
    <property type="match status" value="1"/>
</dbReference>
<evidence type="ECO:0000256" key="5">
    <source>
        <dbReference type="ARBA" id="ARBA00022723"/>
    </source>
</evidence>
<dbReference type="Pfam" id="PF07478">
    <property type="entry name" value="Dala_Dala_lig_C"/>
    <property type="match status" value="1"/>
</dbReference>
<dbReference type="InterPro" id="IPR013815">
    <property type="entry name" value="ATP_grasp_subdomain_1"/>
</dbReference>
<comment type="pathway">
    <text evidence="13">Cell wall biogenesis; peptidoglycan biosynthesis.</text>
</comment>
<evidence type="ECO:0000256" key="7">
    <source>
        <dbReference type="ARBA" id="ARBA00022840"/>
    </source>
</evidence>
<keyword evidence="12 13" id="KW-0961">Cell wall biogenesis/degradation</keyword>
<evidence type="ECO:0000256" key="10">
    <source>
        <dbReference type="ARBA" id="ARBA00022984"/>
    </source>
</evidence>
<comment type="subcellular location">
    <subcellularLocation>
        <location evidence="13">Cytoplasm</location>
    </subcellularLocation>
</comment>
<evidence type="ECO:0000256" key="13">
    <source>
        <dbReference type="HAMAP-Rule" id="MF_00047"/>
    </source>
</evidence>
<dbReference type="NCBIfam" id="NF002378">
    <property type="entry name" value="PRK01372.1"/>
    <property type="match status" value="1"/>
</dbReference>
<dbReference type="PANTHER" id="PTHR23132">
    <property type="entry name" value="D-ALANINE--D-ALANINE LIGASE"/>
    <property type="match status" value="1"/>
</dbReference>
<organism evidence="16 17">
    <name type="scientific">Scopulibacillus cellulosilyticus</name>
    <dbReference type="NCBI Taxonomy" id="2665665"/>
    <lineage>
        <taxon>Bacteria</taxon>
        <taxon>Bacillati</taxon>
        <taxon>Bacillota</taxon>
        <taxon>Bacilli</taxon>
        <taxon>Bacillales</taxon>
        <taxon>Sporolactobacillaceae</taxon>
        <taxon>Scopulibacillus</taxon>
    </lineage>
</organism>
<dbReference type="PROSITE" id="PS50975">
    <property type="entry name" value="ATP_GRASP"/>
    <property type="match status" value="1"/>
</dbReference>
<keyword evidence="13" id="KW-0963">Cytoplasm</keyword>
<evidence type="ECO:0000256" key="11">
    <source>
        <dbReference type="ARBA" id="ARBA00023211"/>
    </source>
</evidence>
<dbReference type="NCBIfam" id="TIGR01205">
    <property type="entry name" value="D_ala_D_alaTIGR"/>
    <property type="match status" value="1"/>
</dbReference>
<evidence type="ECO:0000256" key="4">
    <source>
        <dbReference type="ARBA" id="ARBA00022598"/>
    </source>
</evidence>
<proteinExistence type="inferred from homology"/>
<dbReference type="InterPro" id="IPR011761">
    <property type="entry name" value="ATP-grasp"/>
</dbReference>
<dbReference type="Proteomes" id="UP001596505">
    <property type="component" value="Unassembled WGS sequence"/>
</dbReference>
<evidence type="ECO:0000256" key="6">
    <source>
        <dbReference type="ARBA" id="ARBA00022741"/>
    </source>
</evidence>
<accession>A0ABW2PQS7</accession>
<keyword evidence="5" id="KW-0479">Metal-binding</keyword>
<keyword evidence="11" id="KW-0464">Manganese</keyword>
<dbReference type="RefSeq" id="WP_380963249.1">
    <property type="nucleotide sequence ID" value="NZ_JBHTCO010000002.1"/>
</dbReference>
<dbReference type="InterPro" id="IPR011095">
    <property type="entry name" value="Dala_Dala_lig_C"/>
</dbReference>
<evidence type="ECO:0000259" key="15">
    <source>
        <dbReference type="PROSITE" id="PS50975"/>
    </source>
</evidence>